<dbReference type="Proteomes" id="UP000277007">
    <property type="component" value="Unassembled WGS sequence"/>
</dbReference>
<gene>
    <name evidence="1" type="ORF">EJ903_14975</name>
</gene>
<dbReference type="EMBL" id="RXMA01000013">
    <property type="protein sequence ID" value="RTR18958.1"/>
    <property type="molecule type" value="Genomic_DNA"/>
</dbReference>
<proteinExistence type="predicted"/>
<dbReference type="AlphaFoldDB" id="A0A3S0IEC9"/>
<evidence type="ECO:0000313" key="1">
    <source>
        <dbReference type="EMBL" id="RTR18958.1"/>
    </source>
</evidence>
<accession>A0A3S0IEC9</accession>
<dbReference type="OrthoDB" id="7296770at2"/>
<evidence type="ECO:0000313" key="2">
    <source>
        <dbReference type="Proteomes" id="UP000277007"/>
    </source>
</evidence>
<sequence length="338" mass="36454">MGAGGKAAAPGFAGTPADRLVRLWRTADQRFGLLLDEVLDAGRQAVIEAALGKLREDEQYNFLDEVEAFAESVQRTDQYGDLSTVTLFWLAAEVEGDLSAPPTIEAIEEGLDDSGLLENAADTRLLPLWLDPEALSYLEAADRRAFLNHLLTSVDDAVAYAQRQDLVADAEAASPRFVAVVGLVEESGDGLEGAGETLPDPLNLGIDNAPEAELDPEEEARVRAALDRFTEAVRSADRRVRRCEPIGGLNDLLDFTAEAEWQADSGLNELADFLDVASQETADGVVDVSVVDTGEGLHIRAADGDGRTMDDRLFPLTGEAVDAAMDLLKRRCRRVSTD</sequence>
<protein>
    <submittedName>
        <fullName evidence="1">Uncharacterized protein</fullName>
    </submittedName>
</protein>
<name>A0A3S0IEC9_9PROT</name>
<comment type="caution">
    <text evidence="1">The sequence shown here is derived from an EMBL/GenBank/DDBJ whole genome shotgun (WGS) entry which is preliminary data.</text>
</comment>
<reference evidence="1 2" key="1">
    <citation type="submission" date="2018-12" db="EMBL/GenBank/DDBJ databases">
        <authorList>
            <person name="Yang Y."/>
        </authorList>
    </citation>
    <scope>NUCLEOTIDE SEQUENCE [LARGE SCALE GENOMIC DNA]</scope>
    <source>
        <strain evidence="1 2">L-25-5w-1</strain>
    </source>
</reference>
<organism evidence="1 2">
    <name type="scientific">Azospirillum griseum</name>
    <dbReference type="NCBI Taxonomy" id="2496639"/>
    <lineage>
        <taxon>Bacteria</taxon>
        <taxon>Pseudomonadati</taxon>
        <taxon>Pseudomonadota</taxon>
        <taxon>Alphaproteobacteria</taxon>
        <taxon>Rhodospirillales</taxon>
        <taxon>Azospirillaceae</taxon>
        <taxon>Azospirillum</taxon>
    </lineage>
</organism>
<keyword evidence="2" id="KW-1185">Reference proteome</keyword>